<feature type="region of interest" description="Disordered" evidence="1">
    <location>
        <begin position="88"/>
        <end position="136"/>
    </location>
</feature>
<evidence type="ECO:0000313" key="2">
    <source>
        <dbReference type="Proteomes" id="UP000887574"/>
    </source>
</evidence>
<accession>A0A915CM02</accession>
<dbReference type="WBParaSite" id="jg10392">
    <property type="protein sequence ID" value="jg10392"/>
    <property type="gene ID" value="jg10392"/>
</dbReference>
<keyword evidence="2" id="KW-1185">Reference proteome</keyword>
<evidence type="ECO:0000313" key="3">
    <source>
        <dbReference type="WBParaSite" id="jg10392"/>
    </source>
</evidence>
<sequence>MDTDPMTSSQHSSQSFNLLAQSPPQSPFSRLAAFTRRLSQRRRSRRRRPAHESRSECGEELVKARPERPARFSSIRRISKMLQQWRREVQQQFHRHSPGAGNSTDEESLETLDSAETTSKAKQIEEYWHRRVSSTL</sequence>
<feature type="compositionally biased region" description="Basic and acidic residues" evidence="1">
    <location>
        <begin position="50"/>
        <end position="69"/>
    </location>
</feature>
<feature type="compositionally biased region" description="Basic residues" evidence="1">
    <location>
        <begin position="38"/>
        <end position="49"/>
    </location>
</feature>
<proteinExistence type="predicted"/>
<dbReference type="Proteomes" id="UP000887574">
    <property type="component" value="Unplaced"/>
</dbReference>
<name>A0A915CM02_9BILA</name>
<feature type="region of interest" description="Disordered" evidence="1">
    <location>
        <begin position="1"/>
        <end position="69"/>
    </location>
</feature>
<protein>
    <submittedName>
        <fullName evidence="3">Uncharacterized protein</fullName>
    </submittedName>
</protein>
<organism evidence="2 3">
    <name type="scientific">Ditylenchus dipsaci</name>
    <dbReference type="NCBI Taxonomy" id="166011"/>
    <lineage>
        <taxon>Eukaryota</taxon>
        <taxon>Metazoa</taxon>
        <taxon>Ecdysozoa</taxon>
        <taxon>Nematoda</taxon>
        <taxon>Chromadorea</taxon>
        <taxon>Rhabditida</taxon>
        <taxon>Tylenchina</taxon>
        <taxon>Tylenchomorpha</taxon>
        <taxon>Sphaerularioidea</taxon>
        <taxon>Anguinidae</taxon>
        <taxon>Anguininae</taxon>
        <taxon>Ditylenchus</taxon>
    </lineage>
</organism>
<dbReference type="AlphaFoldDB" id="A0A915CM02"/>
<reference evidence="3" key="1">
    <citation type="submission" date="2022-11" db="UniProtKB">
        <authorList>
            <consortium name="WormBaseParasite"/>
        </authorList>
    </citation>
    <scope>IDENTIFICATION</scope>
</reference>
<evidence type="ECO:0000256" key="1">
    <source>
        <dbReference type="SAM" id="MobiDB-lite"/>
    </source>
</evidence>
<feature type="compositionally biased region" description="Polar residues" evidence="1">
    <location>
        <begin position="1"/>
        <end position="23"/>
    </location>
</feature>